<sequence>MQVLNRALRVIKTLSTSQRGMTLQQLHEELEIPIGSMHRVLAALTEERYVTRSPTNRRYFLGPAAAELVGISTAARGTLVTPPAPVLRAARESGETVFLTELIGLQTVCCALVEGHHPLRLFVRVGQEMPLHAAASARSILAYLPGEMVDTIFRERDLTAFTAGTLRTPDQVKEHLAQVRARGYDVCENELDENVWAVAAPVFSSTAHVVSSVTLAAAGNRMRDPIQRTRATEIVLRTARALSEELGHTGGFPALEEAAASAEESAATEASAAGVPASRRPGEG</sequence>
<evidence type="ECO:0000256" key="4">
    <source>
        <dbReference type="SAM" id="MobiDB-lite"/>
    </source>
</evidence>
<keyword evidence="1" id="KW-0805">Transcription regulation</keyword>
<feature type="domain" description="HTH iclR-type" evidence="5">
    <location>
        <begin position="1"/>
        <end position="63"/>
    </location>
</feature>
<dbReference type="PROSITE" id="PS51078">
    <property type="entry name" value="ICLR_ED"/>
    <property type="match status" value="1"/>
</dbReference>
<dbReference type="SMART" id="SM00346">
    <property type="entry name" value="HTH_ICLR"/>
    <property type="match status" value="1"/>
</dbReference>
<dbReference type="InterPro" id="IPR050707">
    <property type="entry name" value="HTH_MetabolicPath_Reg"/>
</dbReference>
<evidence type="ECO:0000259" key="6">
    <source>
        <dbReference type="PROSITE" id="PS51078"/>
    </source>
</evidence>
<evidence type="ECO:0000256" key="2">
    <source>
        <dbReference type="ARBA" id="ARBA00023125"/>
    </source>
</evidence>
<dbReference type="SUPFAM" id="SSF46785">
    <property type="entry name" value="Winged helix' DNA-binding domain"/>
    <property type="match status" value="1"/>
</dbReference>
<gene>
    <name evidence="7" type="ORF">ACFPZN_11655</name>
</gene>
<evidence type="ECO:0000313" key="8">
    <source>
        <dbReference type="Proteomes" id="UP001596074"/>
    </source>
</evidence>
<dbReference type="InterPro" id="IPR005471">
    <property type="entry name" value="Tscrpt_reg_IclR_N"/>
</dbReference>
<evidence type="ECO:0000259" key="5">
    <source>
        <dbReference type="PROSITE" id="PS51077"/>
    </source>
</evidence>
<dbReference type="InterPro" id="IPR036388">
    <property type="entry name" value="WH-like_DNA-bd_sf"/>
</dbReference>
<reference evidence="8" key="1">
    <citation type="journal article" date="2019" name="Int. J. Syst. Evol. Microbiol.">
        <title>The Global Catalogue of Microorganisms (GCM) 10K type strain sequencing project: providing services to taxonomists for standard genome sequencing and annotation.</title>
        <authorList>
            <consortium name="The Broad Institute Genomics Platform"/>
            <consortium name="The Broad Institute Genome Sequencing Center for Infectious Disease"/>
            <person name="Wu L."/>
            <person name="Ma J."/>
        </authorList>
    </citation>
    <scope>NUCLEOTIDE SEQUENCE [LARGE SCALE GENOMIC DNA]</scope>
    <source>
        <strain evidence="8">KCTC 42087</strain>
    </source>
</reference>
<dbReference type="SUPFAM" id="SSF55781">
    <property type="entry name" value="GAF domain-like"/>
    <property type="match status" value="1"/>
</dbReference>
<dbReference type="InterPro" id="IPR014757">
    <property type="entry name" value="Tscrpt_reg_IclR_C"/>
</dbReference>
<feature type="compositionally biased region" description="Low complexity" evidence="4">
    <location>
        <begin position="254"/>
        <end position="273"/>
    </location>
</feature>
<dbReference type="EMBL" id="JBHSON010000013">
    <property type="protein sequence ID" value="MFC5746266.1"/>
    <property type="molecule type" value="Genomic_DNA"/>
</dbReference>
<evidence type="ECO:0000256" key="1">
    <source>
        <dbReference type="ARBA" id="ARBA00023015"/>
    </source>
</evidence>
<evidence type="ECO:0000313" key="7">
    <source>
        <dbReference type="EMBL" id="MFC5746266.1"/>
    </source>
</evidence>
<feature type="domain" description="IclR-ED" evidence="6">
    <location>
        <begin position="64"/>
        <end position="248"/>
    </location>
</feature>
<dbReference type="Pfam" id="PF01614">
    <property type="entry name" value="IclR_C"/>
    <property type="match status" value="1"/>
</dbReference>
<dbReference type="InterPro" id="IPR036390">
    <property type="entry name" value="WH_DNA-bd_sf"/>
</dbReference>
<name>A0ABW0ZSJ7_9ACTN</name>
<keyword evidence="3" id="KW-0804">Transcription</keyword>
<dbReference type="Pfam" id="PF09339">
    <property type="entry name" value="HTH_IclR"/>
    <property type="match status" value="1"/>
</dbReference>
<feature type="region of interest" description="Disordered" evidence="4">
    <location>
        <begin position="253"/>
        <end position="284"/>
    </location>
</feature>
<protein>
    <submittedName>
        <fullName evidence="7">IclR family transcriptional regulator</fullName>
    </submittedName>
</protein>
<accession>A0ABW0ZSJ7</accession>
<dbReference type="PROSITE" id="PS51077">
    <property type="entry name" value="HTH_ICLR"/>
    <property type="match status" value="1"/>
</dbReference>
<keyword evidence="2" id="KW-0238">DNA-binding</keyword>
<evidence type="ECO:0000256" key="3">
    <source>
        <dbReference type="ARBA" id="ARBA00023163"/>
    </source>
</evidence>
<dbReference type="PANTHER" id="PTHR30136:SF24">
    <property type="entry name" value="HTH-TYPE TRANSCRIPTIONAL REPRESSOR ALLR"/>
    <property type="match status" value="1"/>
</dbReference>
<dbReference type="Gene3D" id="3.30.450.40">
    <property type="match status" value="1"/>
</dbReference>
<organism evidence="7 8">
    <name type="scientific">Actinomadura rugatobispora</name>
    <dbReference type="NCBI Taxonomy" id="1994"/>
    <lineage>
        <taxon>Bacteria</taxon>
        <taxon>Bacillati</taxon>
        <taxon>Actinomycetota</taxon>
        <taxon>Actinomycetes</taxon>
        <taxon>Streptosporangiales</taxon>
        <taxon>Thermomonosporaceae</taxon>
        <taxon>Actinomadura</taxon>
    </lineage>
</organism>
<dbReference type="RefSeq" id="WP_378281889.1">
    <property type="nucleotide sequence ID" value="NZ_JBHSON010000013.1"/>
</dbReference>
<comment type="caution">
    <text evidence="7">The sequence shown here is derived from an EMBL/GenBank/DDBJ whole genome shotgun (WGS) entry which is preliminary data.</text>
</comment>
<dbReference type="Proteomes" id="UP001596074">
    <property type="component" value="Unassembled WGS sequence"/>
</dbReference>
<dbReference type="PANTHER" id="PTHR30136">
    <property type="entry name" value="HELIX-TURN-HELIX TRANSCRIPTIONAL REGULATOR, ICLR FAMILY"/>
    <property type="match status" value="1"/>
</dbReference>
<keyword evidence="8" id="KW-1185">Reference proteome</keyword>
<dbReference type="Gene3D" id="1.10.10.10">
    <property type="entry name" value="Winged helix-like DNA-binding domain superfamily/Winged helix DNA-binding domain"/>
    <property type="match status" value="1"/>
</dbReference>
<proteinExistence type="predicted"/>
<dbReference type="InterPro" id="IPR029016">
    <property type="entry name" value="GAF-like_dom_sf"/>
</dbReference>